<proteinExistence type="predicted"/>
<feature type="non-terminal residue" evidence="1">
    <location>
        <position position="70"/>
    </location>
</feature>
<feature type="non-terminal residue" evidence="1">
    <location>
        <position position="1"/>
    </location>
</feature>
<evidence type="ECO:0000313" key="2">
    <source>
        <dbReference type="Proteomes" id="UP001066276"/>
    </source>
</evidence>
<protein>
    <submittedName>
        <fullName evidence="1">Uncharacterized protein</fullName>
    </submittedName>
</protein>
<dbReference type="AlphaFoldDB" id="A0AAV7LG34"/>
<reference evidence="1" key="1">
    <citation type="journal article" date="2022" name="bioRxiv">
        <title>Sequencing and chromosome-scale assembly of the giantPleurodeles waltlgenome.</title>
        <authorList>
            <person name="Brown T."/>
            <person name="Elewa A."/>
            <person name="Iarovenko S."/>
            <person name="Subramanian E."/>
            <person name="Araus A.J."/>
            <person name="Petzold A."/>
            <person name="Susuki M."/>
            <person name="Suzuki K.-i.T."/>
            <person name="Hayashi T."/>
            <person name="Toyoda A."/>
            <person name="Oliveira C."/>
            <person name="Osipova E."/>
            <person name="Leigh N.D."/>
            <person name="Simon A."/>
            <person name="Yun M.H."/>
        </authorList>
    </citation>
    <scope>NUCLEOTIDE SEQUENCE</scope>
    <source>
        <strain evidence="1">20211129_DDA</strain>
        <tissue evidence="1">Liver</tissue>
    </source>
</reference>
<dbReference type="Proteomes" id="UP001066276">
    <property type="component" value="Chromosome 11"/>
</dbReference>
<sequence>SEQKTTLVRFLVGHLIRTSLRGSVPLEVHWFPVPVEVPSCTPCWLEVLGISVIVRSFFRSLKDYLICQRK</sequence>
<accession>A0AAV7LG34</accession>
<evidence type="ECO:0000313" key="1">
    <source>
        <dbReference type="EMBL" id="KAJ1089404.1"/>
    </source>
</evidence>
<dbReference type="EMBL" id="JANPWB010000015">
    <property type="protein sequence ID" value="KAJ1089404.1"/>
    <property type="molecule type" value="Genomic_DNA"/>
</dbReference>
<organism evidence="1 2">
    <name type="scientific">Pleurodeles waltl</name>
    <name type="common">Iberian ribbed newt</name>
    <dbReference type="NCBI Taxonomy" id="8319"/>
    <lineage>
        <taxon>Eukaryota</taxon>
        <taxon>Metazoa</taxon>
        <taxon>Chordata</taxon>
        <taxon>Craniata</taxon>
        <taxon>Vertebrata</taxon>
        <taxon>Euteleostomi</taxon>
        <taxon>Amphibia</taxon>
        <taxon>Batrachia</taxon>
        <taxon>Caudata</taxon>
        <taxon>Salamandroidea</taxon>
        <taxon>Salamandridae</taxon>
        <taxon>Pleurodelinae</taxon>
        <taxon>Pleurodeles</taxon>
    </lineage>
</organism>
<keyword evidence="2" id="KW-1185">Reference proteome</keyword>
<name>A0AAV7LG34_PLEWA</name>
<gene>
    <name evidence="1" type="ORF">NDU88_002555</name>
</gene>
<comment type="caution">
    <text evidence="1">The sequence shown here is derived from an EMBL/GenBank/DDBJ whole genome shotgun (WGS) entry which is preliminary data.</text>
</comment>